<dbReference type="PhylomeDB" id="E9AL71"/>
<keyword evidence="5" id="KW-1185">Reference proteome</keyword>
<dbReference type="Pfam" id="PF08238">
    <property type="entry name" value="Sel1"/>
    <property type="match status" value="6"/>
</dbReference>
<comment type="similarity">
    <text evidence="1">Belongs to the sel-1 family.</text>
</comment>
<feature type="compositionally biased region" description="Basic and acidic residues" evidence="2">
    <location>
        <begin position="1137"/>
        <end position="1149"/>
    </location>
</feature>
<evidence type="ECO:0008006" key="6">
    <source>
        <dbReference type="Google" id="ProtNLM"/>
    </source>
</evidence>
<evidence type="ECO:0000256" key="1">
    <source>
        <dbReference type="ARBA" id="ARBA00038101"/>
    </source>
</evidence>
<feature type="compositionally biased region" description="Polar residues" evidence="2">
    <location>
        <begin position="198"/>
        <end position="209"/>
    </location>
</feature>
<dbReference type="OrthoDB" id="27934at2759"/>
<dbReference type="InterPro" id="IPR011990">
    <property type="entry name" value="TPR-like_helical_dom_sf"/>
</dbReference>
<feature type="compositionally biased region" description="Basic and acidic residues" evidence="2">
    <location>
        <begin position="352"/>
        <end position="361"/>
    </location>
</feature>
<evidence type="ECO:0000256" key="2">
    <source>
        <dbReference type="SAM" id="MobiDB-lite"/>
    </source>
</evidence>
<evidence type="ECO:0000313" key="5">
    <source>
        <dbReference type="Proteomes" id="UP000007259"/>
    </source>
</evidence>
<dbReference type="SUPFAM" id="SSF81901">
    <property type="entry name" value="HCP-like"/>
    <property type="match status" value="4"/>
</dbReference>
<feature type="compositionally biased region" description="Basic and acidic residues" evidence="2">
    <location>
        <begin position="327"/>
        <end position="339"/>
    </location>
</feature>
<feature type="region of interest" description="Disordered" evidence="2">
    <location>
        <begin position="128"/>
        <end position="269"/>
    </location>
</feature>
<dbReference type="GeneID" id="13447017"/>
<dbReference type="KEGG" id="lmi:LMXM_07_0590"/>
<dbReference type="GO" id="GO:0005789">
    <property type="term" value="C:endoplasmic reticulum membrane"/>
    <property type="evidence" value="ECO:0007669"/>
    <property type="project" value="TreeGrafter"/>
</dbReference>
<reference evidence="4 5" key="1">
    <citation type="journal article" date="2011" name="Genome Res.">
        <title>Chromosome and gene copy number variation allow major structural change between species and strains of Leishmania.</title>
        <authorList>
            <person name="Rogers M.B."/>
            <person name="Hilley J.D."/>
            <person name="Dickens N.J."/>
            <person name="Wilkes J."/>
            <person name="Bates P.A."/>
            <person name="Depledge D.P."/>
            <person name="Harris D."/>
            <person name="Her Y."/>
            <person name="Herzyk P."/>
            <person name="Imamura H."/>
            <person name="Otto T.D."/>
            <person name="Sanders M."/>
            <person name="Seeger K."/>
            <person name="Dujardin J.C."/>
            <person name="Berriman M."/>
            <person name="Smith D.F."/>
            <person name="Hertz-Fowler C."/>
            <person name="Mottram J.C."/>
        </authorList>
    </citation>
    <scope>NUCLEOTIDE SEQUENCE [LARGE SCALE GENOMIC DNA]</scope>
    <source>
        <strain evidence="4 5">MHOM/GT/2001/U1103</strain>
    </source>
</reference>
<feature type="region of interest" description="Disordered" evidence="2">
    <location>
        <begin position="379"/>
        <end position="429"/>
    </location>
</feature>
<feature type="region of interest" description="Disordered" evidence="2">
    <location>
        <begin position="553"/>
        <end position="577"/>
    </location>
</feature>
<evidence type="ECO:0000313" key="4">
    <source>
        <dbReference type="EMBL" id="CBZ23674.1"/>
    </source>
</evidence>
<dbReference type="PANTHER" id="PTHR11102">
    <property type="entry name" value="SEL-1-LIKE PROTEIN"/>
    <property type="match status" value="1"/>
</dbReference>
<keyword evidence="3" id="KW-1133">Transmembrane helix</keyword>
<evidence type="ECO:0000256" key="3">
    <source>
        <dbReference type="SAM" id="Phobius"/>
    </source>
</evidence>
<feature type="compositionally biased region" description="Low complexity" evidence="2">
    <location>
        <begin position="128"/>
        <end position="155"/>
    </location>
</feature>
<organism evidence="4 5">
    <name type="scientific">Leishmania mexicana (strain MHOM/GT/2001/U1103)</name>
    <dbReference type="NCBI Taxonomy" id="929439"/>
    <lineage>
        <taxon>Eukaryota</taxon>
        <taxon>Discoba</taxon>
        <taxon>Euglenozoa</taxon>
        <taxon>Kinetoplastea</taxon>
        <taxon>Metakinetoplastina</taxon>
        <taxon>Trypanosomatida</taxon>
        <taxon>Trypanosomatidae</taxon>
        <taxon>Leishmaniinae</taxon>
        <taxon>Leishmania</taxon>
    </lineage>
</organism>
<dbReference type="Proteomes" id="UP000007259">
    <property type="component" value="Chromosome 7"/>
</dbReference>
<protein>
    <recommendedName>
        <fullName evidence="6">Sel1 repeat family protein</fullName>
    </recommendedName>
</protein>
<dbReference type="OMA" id="YHRYEHD"/>
<proteinExistence type="inferred from homology"/>
<feature type="compositionally biased region" description="Low complexity" evidence="2">
    <location>
        <begin position="568"/>
        <end position="577"/>
    </location>
</feature>
<feature type="region of interest" description="Disordered" evidence="2">
    <location>
        <begin position="1097"/>
        <end position="1177"/>
    </location>
</feature>
<dbReference type="InterPro" id="IPR006597">
    <property type="entry name" value="Sel1-like"/>
</dbReference>
<dbReference type="RefSeq" id="XP_003872205.1">
    <property type="nucleotide sequence ID" value="XM_003872156.1"/>
</dbReference>
<feature type="transmembrane region" description="Helical" evidence="3">
    <location>
        <begin position="20"/>
        <end position="43"/>
    </location>
</feature>
<feature type="region of interest" description="Disordered" evidence="2">
    <location>
        <begin position="289"/>
        <end position="361"/>
    </location>
</feature>
<feature type="compositionally biased region" description="Polar residues" evidence="2">
    <location>
        <begin position="293"/>
        <end position="302"/>
    </location>
</feature>
<feature type="compositionally biased region" description="Low complexity" evidence="2">
    <location>
        <begin position="664"/>
        <end position="675"/>
    </location>
</feature>
<feature type="compositionally biased region" description="Acidic residues" evidence="2">
    <location>
        <begin position="1159"/>
        <end position="1171"/>
    </location>
</feature>
<dbReference type="EMBL" id="FR799560">
    <property type="protein sequence ID" value="CBZ23674.1"/>
    <property type="molecule type" value="Genomic_DNA"/>
</dbReference>
<accession>E9AL71</accession>
<sequence>MGSRSASCRGCRGGQLRRSLLWSIAVAVVVLAILVSVATPPVLAETEDDASRQPMDVRGTETIGSIAHAPAAHIGAPHDPPTDSPLTPAGSVLHHDGGALGVSASTRHRQEPCEGAVGHSSELCTDTVSAGGAAESDSVSSSASLLPSEASTEESVVAERHWSEPPPLQQEDVPSQASPHDARHSGEGGGWQHQQQQAIKPTDTTSSPIYTDDTGAPYADDAPAAAPATRPATASSNDVGVTAASADAVPEWRASPPAPPPPEDLATPAHLDEPHAFDEAAASTLAWEERGSLASQQPQAEVQETYDLPQKPADEVSDGAAGVTKGWEAHRSTAPDRASDAAQAESQSPFEGDSREPHEDQQGTFLHCDAHTIAQSTPACEAGERQHGAAAEAVQQEASLTSTPEATPASPEAPTTGSTSEEPQQTWSAHAHEVVEGGVSLDASSVPEAQVQPAPVHLGMHQQWTEGQEAGGDGATHGACDTTADDEVLGGTGGASVEESTAEEHASSAEPATCAATAEASGTGCSRALRTDDSQSDVVEAAAVVTEQALAERHANGAGQDGGDAPISSEESSEAAAYAQPIEGQAERGDATPVADVDTISHEEGVIGSEEAVTQVWDGPDDTAAAATAEIALKGETESAAREVAVDLDEVDGDGLEKDEEQLASSSSAFATISAPGGSTATRYRRDKHEVQHPPSPPPSRLALSYLYYHALEALYVDENVTLFVQRARDVAPYGHARLNWLLGVLHAYGVGVPRSERDALMYYSFAAMEAVPEAHMALGYRYKLGLGVVASCESALAHYREAADAVAMTYDGTAAASGGGAEPMTAGAKTVSSGKGGHSGSMSFFAYRDDAAVSDMRKQRRLDLISLKYQADVGNVDALLTLGYVLLKGDYQVVRDGRRAAAYFQTAARKGSARAHGALGQLYMAGDPSISPPLLPDLRRALHHFRLGALQNDALSLNGMGFLHAIGYLYQDKQHSATGAGSNATKAPGSSDEAAAPPSNGPPDFATAAQYFYRSHCAEGLYNLGVLFLHGRGVTSDKKQARRLFERAAKQGSVLAQWQLANILSEATEDGGALPAAECERALALYQRTASFGTWQHRAPGSRYSGGGAGVGAENPDVQGQQERHGQVKGKVGVDGGRDARLLEETRASRVPSQDGSGSEDDGDGADDGDGVDRLDGFVRPRSEAQYRVLLAGILDRLHAVEESLVSSDEDEGPTTTSLASFVELLSLAETGDAAASWLAVQYVDDYLEVADTPLPHGRHAGKGGAVPLFWPLTSAPGGTSQYLSGEAATSALLYHLLQRTVLHHTHTHTTLGAAYLRLGNFYYYGESPEYGVDMERALAYYRIAGDHHHNAQALFNVGFMYQLGLHKAPRATRVVRGMSAQEVMERSEVVRHYTSASVGAEWKVHSNPPEYLRASPASHLALKAAASAWNRASADPMARGVDVYLAWKYYTASLRQEERGSMAVQVALAVLNVQWSLRHFGISRLLPQLESSASLVDSPAASAHSASSMVEAGTDEVDVTLSTGAGGADRVYQGKRDVLHRPLSTLTTTLQVMWNRLIENAVDASGTMLSWYKPLEDAVLYGAISVVVIGLLVRHHVA</sequence>
<feature type="region of interest" description="Disordered" evidence="2">
    <location>
        <begin position="74"/>
        <end position="99"/>
    </location>
</feature>
<dbReference type="Gene3D" id="1.25.40.10">
    <property type="entry name" value="Tetratricopeptide repeat domain"/>
    <property type="match status" value="3"/>
</dbReference>
<dbReference type="GO" id="GO:0036503">
    <property type="term" value="P:ERAD pathway"/>
    <property type="evidence" value="ECO:0007669"/>
    <property type="project" value="TreeGrafter"/>
</dbReference>
<feature type="region of interest" description="Disordered" evidence="2">
    <location>
        <begin position="489"/>
        <end position="515"/>
    </location>
</feature>
<name>E9AL71_LEIMU</name>
<feature type="compositionally biased region" description="Low complexity" evidence="2">
    <location>
        <begin position="211"/>
        <end position="234"/>
    </location>
</feature>
<feature type="region of interest" description="Disordered" evidence="2">
    <location>
        <begin position="978"/>
        <end position="1002"/>
    </location>
</feature>
<dbReference type="InterPro" id="IPR050767">
    <property type="entry name" value="Sel1_AlgK"/>
</dbReference>
<dbReference type="SMART" id="SM00671">
    <property type="entry name" value="SEL1"/>
    <property type="match status" value="7"/>
</dbReference>
<gene>
    <name evidence="4" type="ORF">LMXM_07_0590</name>
</gene>
<feature type="region of interest" description="Disordered" evidence="2">
    <location>
        <begin position="657"/>
        <end position="698"/>
    </location>
</feature>
<keyword evidence="3" id="KW-0472">Membrane</keyword>
<dbReference type="PANTHER" id="PTHR11102:SF147">
    <property type="entry name" value="SEL1L ADAPTOR SUBUNIT OF ERAD E3 UBIQUITIN LIGASE"/>
    <property type="match status" value="1"/>
</dbReference>
<feature type="compositionally biased region" description="Low complexity" evidence="2">
    <location>
        <begin position="398"/>
        <end position="423"/>
    </location>
</feature>
<keyword evidence="3" id="KW-0812">Transmembrane</keyword>
<dbReference type="VEuPathDB" id="TriTrypDB:LmxM.07.0590"/>